<keyword evidence="3" id="KW-1185">Reference proteome</keyword>
<dbReference type="PANTHER" id="PTHR10194">
    <property type="entry name" value="RAS GTPASE-ACTIVATING PROTEINS"/>
    <property type="match status" value="1"/>
</dbReference>
<comment type="caution">
    <text evidence="2">The sequence shown here is derived from an EMBL/GenBank/DDBJ whole genome shotgun (WGS) entry which is preliminary data.</text>
</comment>
<dbReference type="InterPro" id="IPR035892">
    <property type="entry name" value="C2_domain_sf"/>
</dbReference>
<dbReference type="InterPro" id="IPR039360">
    <property type="entry name" value="Ras_GTPase"/>
</dbReference>
<dbReference type="PROSITE" id="PS50004">
    <property type="entry name" value="C2"/>
    <property type="match status" value="1"/>
</dbReference>
<dbReference type="PANTHER" id="PTHR10194:SF145">
    <property type="entry name" value="RAS_RAP GTPASE-ACTIVATING PROTEIN SYNGAP ISOFORM X1"/>
    <property type="match status" value="1"/>
</dbReference>
<accession>A0ABD0P124</accession>
<dbReference type="Gene3D" id="2.60.40.150">
    <property type="entry name" value="C2 domain"/>
    <property type="match status" value="1"/>
</dbReference>
<gene>
    <name evidence="2" type="ORF">M9458_039089</name>
</gene>
<dbReference type="Pfam" id="PF00168">
    <property type="entry name" value="C2"/>
    <property type="match status" value="1"/>
</dbReference>
<feature type="non-terminal residue" evidence="2">
    <location>
        <position position="1"/>
    </location>
</feature>
<evidence type="ECO:0000313" key="2">
    <source>
        <dbReference type="EMBL" id="KAL0167245.1"/>
    </source>
</evidence>
<feature type="non-terminal residue" evidence="2">
    <location>
        <position position="80"/>
    </location>
</feature>
<reference evidence="2 3" key="1">
    <citation type="submission" date="2024-05" db="EMBL/GenBank/DDBJ databases">
        <title>Genome sequencing and assembly of Indian major carp, Cirrhinus mrigala (Hamilton, 1822).</title>
        <authorList>
            <person name="Mohindra V."/>
            <person name="Chowdhury L.M."/>
            <person name="Lal K."/>
            <person name="Jena J.K."/>
        </authorList>
    </citation>
    <scope>NUCLEOTIDE SEQUENCE [LARGE SCALE GENOMIC DNA]</scope>
    <source>
        <strain evidence="2">CM1030</strain>
        <tissue evidence="2">Blood</tissue>
    </source>
</reference>
<dbReference type="SUPFAM" id="SSF49562">
    <property type="entry name" value="C2 domain (Calcium/lipid-binding domain, CaLB)"/>
    <property type="match status" value="1"/>
</dbReference>
<protein>
    <recommendedName>
        <fullName evidence="1">C2 domain-containing protein</fullName>
    </recommendedName>
</protein>
<evidence type="ECO:0000259" key="1">
    <source>
        <dbReference type="PROSITE" id="PS50004"/>
    </source>
</evidence>
<dbReference type="InterPro" id="IPR000008">
    <property type="entry name" value="C2_dom"/>
</dbReference>
<dbReference type="Proteomes" id="UP001529510">
    <property type="component" value="Unassembled WGS sequence"/>
</dbReference>
<sequence length="80" mass="9785">DNSRRVDNVLKLWIIEARDLPPKKRYYCELCLDDMLYARTTSKPRTDTVFWGEHFEFNNLPAIRSLRLHLYKETDKKRRK</sequence>
<evidence type="ECO:0000313" key="3">
    <source>
        <dbReference type="Proteomes" id="UP001529510"/>
    </source>
</evidence>
<dbReference type="EMBL" id="JAMKFB020000019">
    <property type="protein sequence ID" value="KAL0167245.1"/>
    <property type="molecule type" value="Genomic_DNA"/>
</dbReference>
<name>A0ABD0P124_CIRMR</name>
<dbReference type="AlphaFoldDB" id="A0ABD0P124"/>
<organism evidence="2 3">
    <name type="scientific">Cirrhinus mrigala</name>
    <name type="common">Mrigala</name>
    <dbReference type="NCBI Taxonomy" id="683832"/>
    <lineage>
        <taxon>Eukaryota</taxon>
        <taxon>Metazoa</taxon>
        <taxon>Chordata</taxon>
        <taxon>Craniata</taxon>
        <taxon>Vertebrata</taxon>
        <taxon>Euteleostomi</taxon>
        <taxon>Actinopterygii</taxon>
        <taxon>Neopterygii</taxon>
        <taxon>Teleostei</taxon>
        <taxon>Ostariophysi</taxon>
        <taxon>Cypriniformes</taxon>
        <taxon>Cyprinidae</taxon>
        <taxon>Labeoninae</taxon>
        <taxon>Labeonini</taxon>
        <taxon>Cirrhinus</taxon>
    </lineage>
</organism>
<proteinExistence type="predicted"/>
<feature type="domain" description="C2" evidence="1">
    <location>
        <begin position="1"/>
        <end position="80"/>
    </location>
</feature>